<keyword evidence="4" id="KW-0904">Protein phosphatase</keyword>
<organism evidence="6 7">
    <name type="scientific">Faecalibacterium taiwanense</name>
    <dbReference type="NCBI Taxonomy" id="3030638"/>
    <lineage>
        <taxon>Bacteria</taxon>
        <taxon>Bacillati</taxon>
        <taxon>Bacillota</taxon>
        <taxon>Clostridia</taxon>
        <taxon>Eubacteriales</taxon>
        <taxon>Oscillospiraceae</taxon>
        <taxon>Faecalibacterium</taxon>
    </lineage>
</organism>
<reference evidence="6 7" key="1">
    <citation type="submission" date="2024-03" db="EMBL/GenBank/DDBJ databases">
        <authorList>
            <person name="Plomp N."/>
            <person name="Harmsen H.J."/>
        </authorList>
    </citation>
    <scope>NUCLEOTIDE SEQUENCE [LARGE SCALE GENOMIC DNA]</scope>
    <source>
        <strain evidence="6 7">HTF-76H</strain>
    </source>
</reference>
<keyword evidence="3 6" id="KW-0378">Hydrolase</keyword>
<dbReference type="InterPro" id="IPR016667">
    <property type="entry name" value="Caps_polysacc_synth_CpsB/CapC"/>
</dbReference>
<dbReference type="InterPro" id="IPR016195">
    <property type="entry name" value="Pol/histidinol_Pase-like"/>
</dbReference>
<dbReference type="EMBL" id="JBBFKC010000015">
    <property type="protein sequence ID" value="MEJ3692034.1"/>
    <property type="molecule type" value="Genomic_DNA"/>
</dbReference>
<dbReference type="PIRSF" id="PIRSF016557">
    <property type="entry name" value="Caps_synth_CpsB"/>
    <property type="match status" value="1"/>
</dbReference>
<dbReference type="GO" id="GO:0030145">
    <property type="term" value="F:manganese ion binding"/>
    <property type="evidence" value="ECO:0007669"/>
    <property type="project" value="InterPro"/>
</dbReference>
<evidence type="ECO:0000256" key="1">
    <source>
        <dbReference type="ARBA" id="ARBA00005750"/>
    </source>
</evidence>
<comment type="caution">
    <text evidence="6">The sequence shown here is derived from an EMBL/GenBank/DDBJ whole genome shotgun (WGS) entry which is preliminary data.</text>
</comment>
<dbReference type="Proteomes" id="UP001379600">
    <property type="component" value="Unassembled WGS sequence"/>
</dbReference>
<dbReference type="Pfam" id="PF19567">
    <property type="entry name" value="CpsB_CapC"/>
    <property type="match status" value="1"/>
</dbReference>
<dbReference type="Gene3D" id="3.20.20.140">
    <property type="entry name" value="Metal-dependent hydrolases"/>
    <property type="match status" value="1"/>
</dbReference>
<dbReference type="GO" id="GO:0004725">
    <property type="term" value="F:protein tyrosine phosphatase activity"/>
    <property type="evidence" value="ECO:0007669"/>
    <property type="project" value="UniProtKB-EC"/>
</dbReference>
<sequence>MSGFTDYHAHFVYGVDDGAQTREEMYAMLDAAAADGVRHLFATSHSTPGMEHFPQEVYDRHLALARAYCTQKGYDLKLEHGSELLYTPATGYAAVQRQMLTLGDTGWVLLEFVPNITAKELETALQEITGAGYRILVAHIERYPCLAQHGLLARLHEQYRLRCQINCSAVLDSGFWQWMRLEHWIKTGLVDAVSSDAHNCTSRPTRMRQAYKRLCTRVGQTTAQKLTGLDGTEYLV</sequence>
<dbReference type="RefSeq" id="WP_337680136.1">
    <property type="nucleotide sequence ID" value="NZ_JBBFKB010000103.1"/>
</dbReference>
<comment type="catalytic activity">
    <reaction evidence="5">
        <text>O-phospho-L-tyrosyl-[protein] + H2O = L-tyrosyl-[protein] + phosphate</text>
        <dbReference type="Rhea" id="RHEA:10684"/>
        <dbReference type="Rhea" id="RHEA-COMP:10136"/>
        <dbReference type="Rhea" id="RHEA-COMP:20101"/>
        <dbReference type="ChEBI" id="CHEBI:15377"/>
        <dbReference type="ChEBI" id="CHEBI:43474"/>
        <dbReference type="ChEBI" id="CHEBI:46858"/>
        <dbReference type="ChEBI" id="CHEBI:61978"/>
        <dbReference type="EC" id="3.1.3.48"/>
    </reaction>
</comment>
<name>A0AB35Y4S4_9FIRM</name>
<gene>
    <name evidence="6" type="ORF">WF787_12575</name>
</gene>
<dbReference type="PANTHER" id="PTHR39181">
    <property type="entry name" value="TYROSINE-PROTEIN PHOSPHATASE YWQE"/>
    <property type="match status" value="1"/>
</dbReference>
<comment type="similarity">
    <text evidence="1">Belongs to the metallo-dependent hydrolases superfamily. CpsB/CapC family.</text>
</comment>
<evidence type="ECO:0000256" key="4">
    <source>
        <dbReference type="ARBA" id="ARBA00022912"/>
    </source>
</evidence>
<dbReference type="SUPFAM" id="SSF89550">
    <property type="entry name" value="PHP domain-like"/>
    <property type="match status" value="1"/>
</dbReference>
<evidence type="ECO:0000313" key="6">
    <source>
        <dbReference type="EMBL" id="MEJ3692034.1"/>
    </source>
</evidence>
<dbReference type="PANTHER" id="PTHR39181:SF1">
    <property type="entry name" value="TYROSINE-PROTEIN PHOSPHATASE YWQE"/>
    <property type="match status" value="1"/>
</dbReference>
<accession>A0AB35Y4S4</accession>
<proteinExistence type="inferred from homology"/>
<dbReference type="EC" id="3.1.3.48" evidence="2"/>
<dbReference type="AlphaFoldDB" id="A0AB35Y4S4"/>
<evidence type="ECO:0000256" key="3">
    <source>
        <dbReference type="ARBA" id="ARBA00022801"/>
    </source>
</evidence>
<evidence type="ECO:0000313" key="7">
    <source>
        <dbReference type="Proteomes" id="UP001379600"/>
    </source>
</evidence>
<keyword evidence="7" id="KW-1185">Reference proteome</keyword>
<evidence type="ECO:0000256" key="2">
    <source>
        <dbReference type="ARBA" id="ARBA00013064"/>
    </source>
</evidence>
<evidence type="ECO:0000256" key="5">
    <source>
        <dbReference type="ARBA" id="ARBA00051722"/>
    </source>
</evidence>
<protein>
    <recommendedName>
        <fullName evidence="2">protein-tyrosine-phosphatase</fullName>
        <ecNumber evidence="2">3.1.3.48</ecNumber>
    </recommendedName>
</protein>